<evidence type="ECO:0000313" key="2">
    <source>
        <dbReference type="Proteomes" id="UP001221838"/>
    </source>
</evidence>
<reference evidence="1 2" key="1">
    <citation type="submission" date="2022-11" db="EMBL/GenBank/DDBJ databases">
        <title>Minimal conservation of predation-associated metabolite biosynthetic gene clusters underscores biosynthetic potential of Myxococcota including descriptions for ten novel species: Archangium lansinium sp. nov., Myxococcus landrumus sp. nov., Nannocystis bai.</title>
        <authorList>
            <person name="Ahearne A."/>
            <person name="Stevens C."/>
            <person name="Dowd S."/>
        </authorList>
    </citation>
    <scope>NUCLEOTIDE SEQUENCE [LARGE SCALE GENOMIC DNA]</scope>
    <source>
        <strain evidence="1 2">NCWAL01</strain>
    </source>
</reference>
<keyword evidence="2" id="KW-1185">Reference proteome</keyword>
<dbReference type="EMBL" id="JAQNDM010000002">
    <property type="protein sequence ID" value="MDC0713308.1"/>
    <property type="molecule type" value="Genomic_DNA"/>
</dbReference>
<name>A0ABT5DJJ2_9BACT</name>
<sequence>MGYDQDIYNKVGTLSSDAFAATSAYALSSANKQALDKRAAAFNVDLAVAQSALATAQSNASAAANAQKTVLGTMIVAVQSTRQAMVIYIKIRDVLERAWIAAQEAAMTGYVVSDMLARITAAEGKNSYMTPQLLAGAQRADESAATAATAATTALQDAITAFVDSERSLWSSALIMAAIVDLQRLSGGYLKPEDSDELEIPDALVSMPSVVDLRLLSLGEVDDALKKWLYALIVGNTPPYPEDQYKNMPLDEVVKVLMPAASGEKPDHTYPDNYVPGLLPLMTGVNTTAAQRAQLLQKATTEATIDQSLANQDLAQKKATLDAIQSALAAANQAVGG</sequence>
<organism evidence="1 2">
    <name type="scientific">Stigmatella ashevillensis</name>
    <dbReference type="NCBI Taxonomy" id="2995309"/>
    <lineage>
        <taxon>Bacteria</taxon>
        <taxon>Pseudomonadati</taxon>
        <taxon>Myxococcota</taxon>
        <taxon>Myxococcia</taxon>
        <taxon>Myxococcales</taxon>
        <taxon>Cystobacterineae</taxon>
        <taxon>Archangiaceae</taxon>
        <taxon>Stigmatella</taxon>
    </lineage>
</organism>
<proteinExistence type="predicted"/>
<protein>
    <submittedName>
        <fullName evidence="1">Uncharacterized protein</fullName>
    </submittedName>
</protein>
<comment type="caution">
    <text evidence="1">The sequence shown here is derived from an EMBL/GenBank/DDBJ whole genome shotgun (WGS) entry which is preliminary data.</text>
</comment>
<evidence type="ECO:0000313" key="1">
    <source>
        <dbReference type="EMBL" id="MDC0713308.1"/>
    </source>
</evidence>
<gene>
    <name evidence="1" type="ORF">POL68_32900</name>
</gene>
<accession>A0ABT5DJJ2</accession>
<dbReference type="Proteomes" id="UP001221838">
    <property type="component" value="Unassembled WGS sequence"/>
</dbReference>
<dbReference type="RefSeq" id="WP_272143521.1">
    <property type="nucleotide sequence ID" value="NZ_JAQNDM010000002.1"/>
</dbReference>